<evidence type="ECO:0000259" key="1">
    <source>
        <dbReference type="Pfam" id="PF13530"/>
    </source>
</evidence>
<dbReference type="Gene3D" id="3.30.1050.10">
    <property type="entry name" value="SCP2 sterol-binding domain"/>
    <property type="match status" value="1"/>
</dbReference>
<dbReference type="AlphaFoldDB" id="A0A4Y4DS92"/>
<dbReference type="InterPro" id="IPR051554">
    <property type="entry name" value="Acetyltransferase_Eis"/>
</dbReference>
<accession>A0A4Y4DS92</accession>
<dbReference type="SUPFAM" id="SSF55718">
    <property type="entry name" value="SCP-like"/>
    <property type="match status" value="1"/>
</dbReference>
<dbReference type="Pfam" id="PF17668">
    <property type="entry name" value="Acetyltransf_17"/>
    <property type="match status" value="1"/>
</dbReference>
<proteinExistence type="predicted"/>
<feature type="domain" description="Enhanced intracellular survival protein" evidence="1">
    <location>
        <begin position="323"/>
        <end position="428"/>
    </location>
</feature>
<organism evidence="3 4">
    <name type="scientific">Glutamicibacter uratoxydans</name>
    <name type="common">Arthrobacter uratoxydans</name>
    <dbReference type="NCBI Taxonomy" id="43667"/>
    <lineage>
        <taxon>Bacteria</taxon>
        <taxon>Bacillati</taxon>
        <taxon>Actinomycetota</taxon>
        <taxon>Actinomycetes</taxon>
        <taxon>Micrococcales</taxon>
        <taxon>Micrococcaceae</taxon>
        <taxon>Glutamicibacter</taxon>
    </lineage>
</organism>
<comment type="caution">
    <text evidence="3">The sequence shown here is derived from an EMBL/GenBank/DDBJ whole genome shotgun (WGS) entry which is preliminary data.</text>
</comment>
<dbReference type="OrthoDB" id="8399956at2"/>
<evidence type="ECO:0000259" key="2">
    <source>
        <dbReference type="Pfam" id="PF17668"/>
    </source>
</evidence>
<dbReference type="RefSeq" id="WP_141364562.1">
    <property type="nucleotide sequence ID" value="NZ_BAAAJL010000010.1"/>
</dbReference>
<gene>
    <name evidence="3" type="ORF">AUR04nite_20070</name>
</gene>
<keyword evidence="4" id="KW-1185">Reference proteome</keyword>
<reference evidence="3 4" key="1">
    <citation type="submission" date="2019-06" db="EMBL/GenBank/DDBJ databases">
        <title>Whole genome shotgun sequence of Glutamicibacter uratoxydans NBRC 15515.</title>
        <authorList>
            <person name="Hosoyama A."/>
            <person name="Uohara A."/>
            <person name="Ohji S."/>
            <person name="Ichikawa N."/>
        </authorList>
    </citation>
    <scope>NUCLEOTIDE SEQUENCE [LARGE SCALE GENOMIC DNA]</scope>
    <source>
        <strain evidence="3 4">NBRC 15515</strain>
    </source>
</reference>
<dbReference type="SUPFAM" id="SSF55729">
    <property type="entry name" value="Acyl-CoA N-acyltransferases (Nat)"/>
    <property type="match status" value="1"/>
</dbReference>
<dbReference type="InterPro" id="IPR036527">
    <property type="entry name" value="SCP2_sterol-bd_dom_sf"/>
</dbReference>
<evidence type="ECO:0000313" key="3">
    <source>
        <dbReference type="EMBL" id="GED06475.1"/>
    </source>
</evidence>
<name>A0A4Y4DS92_GLUUR</name>
<dbReference type="PANTHER" id="PTHR37817:SF1">
    <property type="entry name" value="N-ACETYLTRANSFERASE EIS"/>
    <property type="match status" value="1"/>
</dbReference>
<dbReference type="GO" id="GO:0030649">
    <property type="term" value="P:aminoglycoside antibiotic catabolic process"/>
    <property type="evidence" value="ECO:0007669"/>
    <property type="project" value="TreeGrafter"/>
</dbReference>
<feature type="domain" description="Eis-like acetyltransferase" evidence="2">
    <location>
        <begin position="216"/>
        <end position="311"/>
    </location>
</feature>
<dbReference type="Pfam" id="PF13527">
    <property type="entry name" value="Acetyltransf_9"/>
    <property type="match status" value="1"/>
</dbReference>
<protein>
    <submittedName>
        <fullName evidence="3">UPF0256 protein</fullName>
    </submittedName>
</protein>
<evidence type="ECO:0000313" key="4">
    <source>
        <dbReference type="Proteomes" id="UP000316612"/>
    </source>
</evidence>
<dbReference type="Pfam" id="PF13530">
    <property type="entry name" value="SCP2_2"/>
    <property type="match status" value="1"/>
</dbReference>
<dbReference type="PANTHER" id="PTHR37817">
    <property type="entry name" value="N-ACETYLTRANSFERASE EIS"/>
    <property type="match status" value="1"/>
</dbReference>
<dbReference type="Gene3D" id="3.40.630.30">
    <property type="match status" value="2"/>
</dbReference>
<dbReference type="InterPro" id="IPR041380">
    <property type="entry name" value="Acetyltransf_17"/>
</dbReference>
<dbReference type="GO" id="GO:0034069">
    <property type="term" value="F:aminoglycoside N-acetyltransferase activity"/>
    <property type="evidence" value="ECO:0007669"/>
    <property type="project" value="TreeGrafter"/>
</dbReference>
<dbReference type="Proteomes" id="UP000316612">
    <property type="component" value="Unassembled WGS sequence"/>
</dbReference>
<dbReference type="EMBL" id="BJNY01000010">
    <property type="protein sequence ID" value="GED06475.1"/>
    <property type="molecule type" value="Genomic_DNA"/>
</dbReference>
<sequence>MSNLETVTFNAHQLPAEQMQLLTDFQIATSIGFYDDVSDEQGQQTYREIAAAHQLRCTMVFDRSAQLPSRHAAAPVHTYASFPGTLNAGGRQPVPLHKISAVTVSPTHRRRGILSAQMRDDLAYAASQGFALAGLTASEATIYGRFGFEVATRQQRFTLKCEGGLKLRGQLPGTVVDIDAQQFTEQYRDVAARAQQATFGSVDGALYDEGYALGRWDGYETLAKPKHMRFAASYDQQGTLDGFITYKFAGWDKEPARMVVHKLIAVNPAARIKLLAYVANHDLVHEVYASGPLDDPLRLMLADERSSTVRSVDDVLWLRVLDVCAAFSRRGYWREGAVVLQVADELGFAEGRYLFDIGQDSVVVEPLEPGEQAWPEVPEIALGVRELAGLYLGTTSLDQLLAVGRAALVNGASAQDCADLFDGPSEPFTLHGF</sequence>
<dbReference type="InterPro" id="IPR025559">
    <property type="entry name" value="Eis_dom"/>
</dbReference>
<dbReference type="InterPro" id="IPR016181">
    <property type="entry name" value="Acyl_CoA_acyltransferase"/>
</dbReference>